<keyword evidence="2" id="KW-1185">Reference proteome</keyword>
<sequence>MEELLRQTQERWFVFLEKLEVRMGEMCNAAIPELKAIFKEDQDPYKRAHGRMLAGLLGQLRRMQDQANEVKEDKILGLIYSSGVFTSNDFREACFNRHYAFEKRCHDYTSLLREAAGQQDLEAFYQEQLASFALIKDQFTCKQCGGKIAISKMFFIATYVTCLYCQTQNTFMPSSGAQMVLHNARSLAEQRTAHLLKIYEERQPKDPALYQQYLRAMFDQWNQITPDMEEENEKFYLRLLKDNSINHL</sequence>
<accession>A0ABU8NG49</accession>
<protein>
    <submittedName>
        <fullName evidence="1">Uncharacterized protein</fullName>
    </submittedName>
</protein>
<reference evidence="1 2" key="1">
    <citation type="submission" date="2024-03" db="EMBL/GenBank/DDBJ databases">
        <title>Sequence of Lycoming College Course Isolates.</title>
        <authorList>
            <person name="Plotts O."/>
            <person name="Newman J."/>
        </authorList>
    </citation>
    <scope>NUCLEOTIDE SEQUENCE [LARGE SCALE GENOMIC DNA]</scope>
    <source>
        <strain evidence="1 2">CJB-3</strain>
    </source>
</reference>
<dbReference type="EMBL" id="JBBEUB010000001">
    <property type="protein sequence ID" value="MEJ2901177.1"/>
    <property type="molecule type" value="Genomic_DNA"/>
</dbReference>
<gene>
    <name evidence="1" type="ORF">WAE58_02000</name>
</gene>
<proteinExistence type="predicted"/>
<dbReference type="Proteomes" id="UP001378956">
    <property type="component" value="Unassembled WGS sequence"/>
</dbReference>
<dbReference type="RefSeq" id="WP_172663658.1">
    <property type="nucleotide sequence ID" value="NZ_CBFGNQ010000004.1"/>
</dbReference>
<evidence type="ECO:0000313" key="1">
    <source>
        <dbReference type="EMBL" id="MEJ2901177.1"/>
    </source>
</evidence>
<organism evidence="1 2">
    <name type="scientific">Pedobacter panaciterrae</name>
    <dbReference type="NCBI Taxonomy" id="363849"/>
    <lineage>
        <taxon>Bacteria</taxon>
        <taxon>Pseudomonadati</taxon>
        <taxon>Bacteroidota</taxon>
        <taxon>Sphingobacteriia</taxon>
        <taxon>Sphingobacteriales</taxon>
        <taxon>Sphingobacteriaceae</taxon>
        <taxon>Pedobacter</taxon>
    </lineage>
</organism>
<evidence type="ECO:0000313" key="2">
    <source>
        <dbReference type="Proteomes" id="UP001378956"/>
    </source>
</evidence>
<comment type="caution">
    <text evidence="1">The sequence shown here is derived from an EMBL/GenBank/DDBJ whole genome shotgun (WGS) entry which is preliminary data.</text>
</comment>
<name>A0ABU8NG49_9SPHI</name>